<dbReference type="Proteomes" id="UP001151760">
    <property type="component" value="Unassembled WGS sequence"/>
</dbReference>
<reference evidence="1" key="2">
    <citation type="submission" date="2022-01" db="EMBL/GenBank/DDBJ databases">
        <authorList>
            <person name="Yamashiro T."/>
            <person name="Shiraishi A."/>
            <person name="Satake H."/>
            <person name="Nakayama K."/>
        </authorList>
    </citation>
    <scope>NUCLEOTIDE SEQUENCE</scope>
</reference>
<keyword evidence="2" id="KW-1185">Reference proteome</keyword>
<sequence length="348" mass="40634">MNKAGTKLSKLDRFLISEDVTIWLPDVRITAIDRLWSDHNPILLHIDKTDFGLTPFKLYNSWLLRDGFDNLIKEEWELLDSNLKCHEKFRRLKDKIKTMSNNIKSWKETGKNREIGSRKPLFDQDAFRQFLKEIPSSRFTGDIPFNYLGLPVGSNMKSIASWKTLVDRFHRKANLLSIGGRLTLIKFVLGSLGIYYLSIFRAPESVLQDLDKKSGHKAYHGWTRMRFRYHLVVCFKGIWATLLEPPIFLPRNGIILSNTFRFKQVVALHIRFGKIFGWRGLLCLQGLPICGSSFLDGVIFLFFKLLLGDSFNDWIISWHASKEKKHRFYVITTSVLWWALEIRICGKF</sequence>
<gene>
    <name evidence="1" type="ORF">Tco_0976071</name>
</gene>
<evidence type="ECO:0000313" key="1">
    <source>
        <dbReference type="EMBL" id="GJT49914.1"/>
    </source>
</evidence>
<reference evidence="1" key="1">
    <citation type="journal article" date="2022" name="Int. J. Mol. Sci.">
        <title>Draft Genome of Tanacetum Coccineum: Genomic Comparison of Closely Related Tanacetum-Family Plants.</title>
        <authorList>
            <person name="Yamashiro T."/>
            <person name="Shiraishi A."/>
            <person name="Nakayama K."/>
            <person name="Satake H."/>
        </authorList>
    </citation>
    <scope>NUCLEOTIDE SEQUENCE</scope>
</reference>
<dbReference type="EMBL" id="BQNB010016277">
    <property type="protein sequence ID" value="GJT49914.1"/>
    <property type="molecule type" value="Genomic_DNA"/>
</dbReference>
<comment type="caution">
    <text evidence="1">The sequence shown here is derived from an EMBL/GenBank/DDBJ whole genome shotgun (WGS) entry which is preliminary data.</text>
</comment>
<name>A0ABQ5EG73_9ASTR</name>
<organism evidence="1 2">
    <name type="scientific">Tanacetum coccineum</name>
    <dbReference type="NCBI Taxonomy" id="301880"/>
    <lineage>
        <taxon>Eukaryota</taxon>
        <taxon>Viridiplantae</taxon>
        <taxon>Streptophyta</taxon>
        <taxon>Embryophyta</taxon>
        <taxon>Tracheophyta</taxon>
        <taxon>Spermatophyta</taxon>
        <taxon>Magnoliopsida</taxon>
        <taxon>eudicotyledons</taxon>
        <taxon>Gunneridae</taxon>
        <taxon>Pentapetalae</taxon>
        <taxon>asterids</taxon>
        <taxon>campanulids</taxon>
        <taxon>Asterales</taxon>
        <taxon>Asteraceae</taxon>
        <taxon>Asteroideae</taxon>
        <taxon>Anthemideae</taxon>
        <taxon>Anthemidinae</taxon>
        <taxon>Tanacetum</taxon>
    </lineage>
</organism>
<evidence type="ECO:0000313" key="2">
    <source>
        <dbReference type="Proteomes" id="UP001151760"/>
    </source>
</evidence>
<dbReference type="PANTHER" id="PTHR33116:SF79">
    <property type="entry name" value="REVERSE TRANSCRIPTASE DOMAIN, ZINC FINGER, CCHC-TYPE-RELATED"/>
    <property type="match status" value="1"/>
</dbReference>
<protein>
    <recommendedName>
        <fullName evidence="3">RNA-directed DNA polymerase, eukaryota</fullName>
    </recommendedName>
</protein>
<dbReference type="PANTHER" id="PTHR33116">
    <property type="entry name" value="REVERSE TRANSCRIPTASE ZINC-BINDING DOMAIN-CONTAINING PROTEIN-RELATED-RELATED"/>
    <property type="match status" value="1"/>
</dbReference>
<evidence type="ECO:0008006" key="3">
    <source>
        <dbReference type="Google" id="ProtNLM"/>
    </source>
</evidence>
<accession>A0ABQ5EG73</accession>
<proteinExistence type="predicted"/>